<evidence type="ECO:0000313" key="18">
    <source>
        <dbReference type="Proteomes" id="UP000240542"/>
    </source>
</evidence>
<comment type="catalytic activity">
    <reaction evidence="14">
        <text>4-aminobutanoate + 2-oxoglutarate = succinate semialdehyde + L-glutamate</text>
        <dbReference type="Rhea" id="RHEA:23352"/>
        <dbReference type="ChEBI" id="CHEBI:16810"/>
        <dbReference type="ChEBI" id="CHEBI:29985"/>
        <dbReference type="ChEBI" id="CHEBI:57706"/>
        <dbReference type="ChEBI" id="CHEBI:59888"/>
        <dbReference type="EC" id="2.6.1.19"/>
    </reaction>
</comment>
<dbReference type="Proteomes" id="UP000240542">
    <property type="component" value="Unassembled WGS sequence"/>
</dbReference>
<dbReference type="InterPro" id="IPR005814">
    <property type="entry name" value="Aminotrans_3"/>
</dbReference>
<comment type="catalytic activity">
    <reaction evidence="1">
        <text>(S)-3-amino-2-methylpropanoate + 2-oxoglutarate = 2-methyl-3-oxopropanoate + L-glutamate</text>
        <dbReference type="Rhea" id="RHEA:13993"/>
        <dbReference type="ChEBI" id="CHEBI:16810"/>
        <dbReference type="ChEBI" id="CHEBI:29985"/>
        <dbReference type="ChEBI" id="CHEBI:57700"/>
        <dbReference type="ChEBI" id="CHEBI:58655"/>
        <dbReference type="EC" id="2.6.1.22"/>
    </reaction>
</comment>
<evidence type="ECO:0000256" key="15">
    <source>
        <dbReference type="ARBA" id="ARBA00050054"/>
    </source>
</evidence>
<evidence type="ECO:0000256" key="10">
    <source>
        <dbReference type="ARBA" id="ARBA00029760"/>
    </source>
</evidence>
<keyword evidence="9 16" id="KW-0663">Pyridoxal phosphate</keyword>
<evidence type="ECO:0000256" key="8">
    <source>
        <dbReference type="ARBA" id="ARBA00022679"/>
    </source>
</evidence>
<evidence type="ECO:0000256" key="12">
    <source>
        <dbReference type="ARBA" id="ARBA00030857"/>
    </source>
</evidence>
<dbReference type="SUPFAM" id="SSF53383">
    <property type="entry name" value="PLP-dependent transferases"/>
    <property type="match status" value="1"/>
</dbReference>
<proteinExistence type="inferred from homology"/>
<dbReference type="Gene3D" id="3.90.1150.10">
    <property type="entry name" value="Aspartate Aminotransferase, domain 1"/>
    <property type="match status" value="1"/>
</dbReference>
<dbReference type="EC" id="2.6.1.22" evidence="5"/>
<keyword evidence="18" id="KW-1185">Reference proteome</keyword>
<dbReference type="GO" id="GO:0034386">
    <property type="term" value="F:4-aminobutyrate:2-oxoglutarate transaminase activity"/>
    <property type="evidence" value="ECO:0007669"/>
    <property type="project" value="UniProtKB-EC"/>
</dbReference>
<dbReference type="RefSeq" id="WP_106586840.1">
    <property type="nucleotide sequence ID" value="NZ_PYGA01000037.1"/>
</dbReference>
<dbReference type="Gene3D" id="3.40.640.10">
    <property type="entry name" value="Type I PLP-dependent aspartate aminotransferase-like (Major domain)"/>
    <property type="match status" value="1"/>
</dbReference>
<dbReference type="PIRSF" id="PIRSF000521">
    <property type="entry name" value="Transaminase_4ab_Lys_Orn"/>
    <property type="match status" value="1"/>
</dbReference>
<dbReference type="InterPro" id="IPR049704">
    <property type="entry name" value="Aminotrans_3_PPA_site"/>
</dbReference>
<reference evidence="17 18" key="1">
    <citation type="submission" date="2018-03" db="EMBL/GenBank/DDBJ databases">
        <title>Genomic Encyclopedia of Archaeal and Bacterial Type Strains, Phase II (KMG-II): from individual species to whole genera.</title>
        <authorList>
            <person name="Goeker M."/>
        </authorList>
    </citation>
    <scope>NUCLEOTIDE SEQUENCE [LARGE SCALE GENOMIC DNA]</scope>
    <source>
        <strain evidence="17 18">DSM 45312</strain>
    </source>
</reference>
<gene>
    <name evidence="17" type="ORF">CLV63_13727</name>
</gene>
<evidence type="ECO:0000256" key="11">
    <source>
        <dbReference type="ARBA" id="ARBA00030204"/>
    </source>
</evidence>
<comment type="pathway">
    <text evidence="3">Amino-acid degradation; 4-aminobutanoate degradation.</text>
</comment>
<evidence type="ECO:0000256" key="16">
    <source>
        <dbReference type="RuleBase" id="RU003560"/>
    </source>
</evidence>
<dbReference type="InterPro" id="IPR050103">
    <property type="entry name" value="Class-III_PLP-dep_AT"/>
</dbReference>
<comment type="caution">
    <text evidence="17">The sequence shown here is derived from an EMBL/GenBank/DDBJ whole genome shotgun (WGS) entry which is preliminary data.</text>
</comment>
<dbReference type="CDD" id="cd00610">
    <property type="entry name" value="OAT_like"/>
    <property type="match status" value="1"/>
</dbReference>
<evidence type="ECO:0000256" key="9">
    <source>
        <dbReference type="ARBA" id="ARBA00022898"/>
    </source>
</evidence>
<evidence type="ECO:0000256" key="14">
    <source>
        <dbReference type="ARBA" id="ARBA00048021"/>
    </source>
</evidence>
<evidence type="ECO:0000256" key="7">
    <source>
        <dbReference type="ARBA" id="ARBA00022576"/>
    </source>
</evidence>
<keyword evidence="7 17" id="KW-0032">Aminotransferase</keyword>
<dbReference type="GO" id="GO:0047298">
    <property type="term" value="F:(S)-3-amino-2-methylpropionate transaminase activity"/>
    <property type="evidence" value="ECO:0007669"/>
    <property type="project" value="UniProtKB-EC"/>
</dbReference>
<evidence type="ECO:0000256" key="13">
    <source>
        <dbReference type="ARBA" id="ARBA00031787"/>
    </source>
</evidence>
<dbReference type="EMBL" id="PYGA01000037">
    <property type="protein sequence ID" value="PSK85968.1"/>
    <property type="molecule type" value="Genomic_DNA"/>
</dbReference>
<evidence type="ECO:0000256" key="1">
    <source>
        <dbReference type="ARBA" id="ARBA00001750"/>
    </source>
</evidence>
<evidence type="ECO:0000256" key="2">
    <source>
        <dbReference type="ARBA" id="ARBA00001933"/>
    </source>
</evidence>
<dbReference type="FunFam" id="3.40.640.10:FF:000013">
    <property type="entry name" value="4-aminobutyrate aminotransferase"/>
    <property type="match status" value="1"/>
</dbReference>
<accession>A0A2P8CLW3</accession>
<evidence type="ECO:0000313" key="17">
    <source>
        <dbReference type="EMBL" id="PSK85968.1"/>
    </source>
</evidence>
<dbReference type="AlphaFoldDB" id="A0A2P8CLW3"/>
<organism evidence="17 18">
    <name type="scientific">Murinocardiopsis flavida</name>
    <dbReference type="NCBI Taxonomy" id="645275"/>
    <lineage>
        <taxon>Bacteria</taxon>
        <taxon>Bacillati</taxon>
        <taxon>Actinomycetota</taxon>
        <taxon>Actinomycetes</taxon>
        <taxon>Streptosporangiales</taxon>
        <taxon>Nocardiopsidaceae</taxon>
        <taxon>Murinocardiopsis</taxon>
    </lineage>
</organism>
<comment type="similarity">
    <text evidence="4 16">Belongs to the class-III pyridoxal-phosphate-dependent aminotransferase family.</text>
</comment>
<dbReference type="PANTHER" id="PTHR11986">
    <property type="entry name" value="AMINOTRANSFERASE CLASS III"/>
    <property type="match status" value="1"/>
</dbReference>
<dbReference type="InterPro" id="IPR015421">
    <property type="entry name" value="PyrdxlP-dep_Trfase_major"/>
</dbReference>
<evidence type="ECO:0000256" key="4">
    <source>
        <dbReference type="ARBA" id="ARBA00008954"/>
    </source>
</evidence>
<comment type="cofactor">
    <cofactor evidence="2">
        <name>pyridoxal 5'-phosphate</name>
        <dbReference type="ChEBI" id="CHEBI:597326"/>
    </cofactor>
</comment>
<evidence type="ECO:0000256" key="6">
    <source>
        <dbReference type="ARBA" id="ARBA00012912"/>
    </source>
</evidence>
<dbReference type="EC" id="2.6.1.19" evidence="6"/>
<dbReference type="GO" id="GO:0042802">
    <property type="term" value="F:identical protein binding"/>
    <property type="evidence" value="ECO:0007669"/>
    <property type="project" value="TreeGrafter"/>
</dbReference>
<evidence type="ECO:0000256" key="5">
    <source>
        <dbReference type="ARBA" id="ARBA00012876"/>
    </source>
</evidence>
<dbReference type="PROSITE" id="PS00600">
    <property type="entry name" value="AA_TRANSFER_CLASS_3"/>
    <property type="match status" value="1"/>
</dbReference>
<dbReference type="Pfam" id="PF00202">
    <property type="entry name" value="Aminotran_3"/>
    <property type="match status" value="1"/>
</dbReference>
<keyword evidence="8 17" id="KW-0808">Transferase</keyword>
<dbReference type="OrthoDB" id="3204291at2"/>
<dbReference type="GO" id="GO:0030170">
    <property type="term" value="F:pyridoxal phosphate binding"/>
    <property type="evidence" value="ECO:0007669"/>
    <property type="project" value="InterPro"/>
</dbReference>
<name>A0A2P8CLW3_9ACTN</name>
<sequence length="436" mass="45126">MIDSAPPHTGPAQRSLRDRAADLFPPAAARHTDLAVVRAQGAHVTTDDGRTILDFASGVAVTNVGHGHPAVLARIRGQLDELVHAGHNIGIYPGYVDLAETLVDLVGPGHKVFFANSGAEALESAVKLAMRVSGRGALVAFKGGFHGRTLTTTALSASTAAYRAGYGTAMPPVHHVDFPTAFARGVSEDDEVRRCLAQLDELFDLILPADEVAAIVVEPVQGEGGYLPAPAAFLRGLRERCDRHGIALVFDEIQTGFGRTGTMFAYEDSGVAPDVLVLAKGIANGLPLSAIVARDALMDRWPAGAHGGTFGGNPLACAAALGVIEVLRGGALANAAEVGARLRDGLRDIAADLPLRSDVRGRGVMLGVELRHADGAPASDVVAGARALALDRGLLVLSCGVHKNVLRLMPPTTVSADEADTALAILRDALLGAAAD</sequence>
<dbReference type="InterPro" id="IPR015422">
    <property type="entry name" value="PyrdxlP-dep_Trfase_small"/>
</dbReference>
<dbReference type="InterPro" id="IPR015424">
    <property type="entry name" value="PyrdxlP-dep_Trfase"/>
</dbReference>
<evidence type="ECO:0000256" key="3">
    <source>
        <dbReference type="ARBA" id="ARBA00005176"/>
    </source>
</evidence>
<protein>
    <recommendedName>
        <fullName evidence="12">(S)-3-amino-2-methylpropionate transaminase</fullName>
        <ecNumber evidence="6">2.6.1.19</ecNumber>
        <ecNumber evidence="5">2.6.1.22</ecNumber>
    </recommendedName>
    <alternativeName>
        <fullName evidence="13">GABA aminotransferase</fullName>
    </alternativeName>
    <alternativeName>
        <fullName evidence="11">Gamma-amino-N-butyrate transaminase</fullName>
    </alternativeName>
    <alternativeName>
        <fullName evidence="15">Glutamate:succinic semialdehyde transaminase</fullName>
    </alternativeName>
    <alternativeName>
        <fullName evidence="10">L-AIBAT</fullName>
    </alternativeName>
</protein>